<keyword evidence="2" id="KW-1185">Reference proteome</keyword>
<sequence>MTTSSPPLTPDQRHFASVVPISDFALASRPSFTAAEREKRSWAQIVSAINAALLIKHSMAGLVRRSARMADFWWMASAHVHLVRSNRSTELATHGPSLTVHLV</sequence>
<dbReference type="AlphaFoldDB" id="A0AAD6G7A1"/>
<reference evidence="1" key="2">
    <citation type="journal article" date="2023" name="IMA Fungus">
        <title>Comparative genomic study of the Penicillium genus elucidates a diverse pangenome and 15 lateral gene transfer events.</title>
        <authorList>
            <person name="Petersen C."/>
            <person name="Sorensen T."/>
            <person name="Nielsen M.R."/>
            <person name="Sondergaard T.E."/>
            <person name="Sorensen J.L."/>
            <person name="Fitzpatrick D.A."/>
            <person name="Frisvad J.C."/>
            <person name="Nielsen K.L."/>
        </authorList>
    </citation>
    <scope>NUCLEOTIDE SEQUENCE</scope>
    <source>
        <strain evidence="1">IBT 16125</strain>
    </source>
</reference>
<dbReference type="GeneID" id="81596558"/>
<evidence type="ECO:0000313" key="1">
    <source>
        <dbReference type="EMBL" id="KAJ5461380.1"/>
    </source>
</evidence>
<gene>
    <name evidence="1" type="ORF">N7458_002932</name>
</gene>
<organism evidence="1 2">
    <name type="scientific">Penicillium daleae</name>
    <dbReference type="NCBI Taxonomy" id="63821"/>
    <lineage>
        <taxon>Eukaryota</taxon>
        <taxon>Fungi</taxon>
        <taxon>Dikarya</taxon>
        <taxon>Ascomycota</taxon>
        <taxon>Pezizomycotina</taxon>
        <taxon>Eurotiomycetes</taxon>
        <taxon>Eurotiomycetidae</taxon>
        <taxon>Eurotiales</taxon>
        <taxon>Aspergillaceae</taxon>
        <taxon>Penicillium</taxon>
    </lineage>
</organism>
<dbReference type="Proteomes" id="UP001213681">
    <property type="component" value="Unassembled WGS sequence"/>
</dbReference>
<accession>A0AAD6G7A1</accession>
<name>A0AAD6G7A1_9EURO</name>
<reference evidence="1" key="1">
    <citation type="submission" date="2022-12" db="EMBL/GenBank/DDBJ databases">
        <authorList>
            <person name="Petersen C."/>
        </authorList>
    </citation>
    <scope>NUCLEOTIDE SEQUENCE</scope>
    <source>
        <strain evidence="1">IBT 16125</strain>
    </source>
</reference>
<comment type="caution">
    <text evidence="1">The sequence shown here is derived from an EMBL/GenBank/DDBJ whole genome shotgun (WGS) entry which is preliminary data.</text>
</comment>
<proteinExistence type="predicted"/>
<protein>
    <submittedName>
        <fullName evidence="1">Uncharacterized protein</fullName>
    </submittedName>
</protein>
<evidence type="ECO:0000313" key="2">
    <source>
        <dbReference type="Proteomes" id="UP001213681"/>
    </source>
</evidence>
<dbReference type="RefSeq" id="XP_056770422.1">
    <property type="nucleotide sequence ID" value="XM_056906315.1"/>
</dbReference>
<dbReference type="EMBL" id="JAPVEA010000002">
    <property type="protein sequence ID" value="KAJ5461380.1"/>
    <property type="molecule type" value="Genomic_DNA"/>
</dbReference>